<dbReference type="GO" id="GO:0000155">
    <property type="term" value="F:phosphorelay sensor kinase activity"/>
    <property type="evidence" value="ECO:0007669"/>
    <property type="project" value="InterPro"/>
</dbReference>
<evidence type="ECO:0000256" key="13">
    <source>
        <dbReference type="ARBA" id="ARBA00023136"/>
    </source>
</evidence>
<dbReference type="EMBL" id="CP159837">
    <property type="protein sequence ID" value="XCM38485.1"/>
    <property type="molecule type" value="Genomic_DNA"/>
</dbReference>
<dbReference type="InterPro" id="IPR053159">
    <property type="entry name" value="Hybrid_Histidine_Kinase"/>
</dbReference>
<proteinExistence type="inferred from homology"/>
<evidence type="ECO:0000256" key="9">
    <source>
        <dbReference type="ARBA" id="ARBA00022777"/>
    </source>
</evidence>
<dbReference type="SMART" id="SM00065">
    <property type="entry name" value="GAF"/>
    <property type="match status" value="1"/>
</dbReference>
<dbReference type="Pfam" id="PF08448">
    <property type="entry name" value="PAS_4"/>
    <property type="match status" value="1"/>
</dbReference>
<dbReference type="PROSITE" id="PS50112">
    <property type="entry name" value="PAS"/>
    <property type="match status" value="1"/>
</dbReference>
<feature type="domain" description="PAS" evidence="19">
    <location>
        <begin position="1520"/>
        <end position="1556"/>
    </location>
</feature>
<dbReference type="SUPFAM" id="SSF47384">
    <property type="entry name" value="Homodimeric domain of signal transducing histidine kinase"/>
    <property type="match status" value="1"/>
</dbReference>
<evidence type="ECO:0000256" key="11">
    <source>
        <dbReference type="ARBA" id="ARBA00022989"/>
    </source>
</evidence>
<evidence type="ECO:0000259" key="16">
    <source>
        <dbReference type="PROSITE" id="PS50011"/>
    </source>
</evidence>
<keyword evidence="8" id="KW-0547">Nucleotide-binding</keyword>
<dbReference type="NCBIfam" id="TIGR00229">
    <property type="entry name" value="sensory_box"/>
    <property type="match status" value="1"/>
</dbReference>
<evidence type="ECO:0000259" key="20">
    <source>
        <dbReference type="PROSITE" id="PS50113"/>
    </source>
</evidence>
<reference evidence="21" key="1">
    <citation type="submission" date="2024-07" db="EMBL/GenBank/DDBJ databases">
        <authorList>
            <person name="Kim Y.J."/>
            <person name="Jeong J.Y."/>
        </authorList>
    </citation>
    <scope>NUCLEOTIDE SEQUENCE</scope>
    <source>
        <strain evidence="21">GIHE-MW2</strain>
    </source>
</reference>
<dbReference type="CDD" id="cd16922">
    <property type="entry name" value="HATPase_EvgS-ArcB-TorS-like"/>
    <property type="match status" value="1"/>
</dbReference>
<dbReference type="CDD" id="cd14014">
    <property type="entry name" value="STKc_PknB_like"/>
    <property type="match status" value="1"/>
</dbReference>
<comment type="catalytic activity">
    <reaction evidence="1">
        <text>ATP + protein L-histidine = ADP + protein N-phospho-L-histidine.</text>
        <dbReference type="EC" id="2.7.13.3"/>
    </reaction>
</comment>
<dbReference type="CDD" id="cd00082">
    <property type="entry name" value="HisKA"/>
    <property type="match status" value="1"/>
</dbReference>
<organism evidence="21">
    <name type="scientific">Planktothricoides raciborskii GIHE-MW2</name>
    <dbReference type="NCBI Taxonomy" id="2792601"/>
    <lineage>
        <taxon>Bacteria</taxon>
        <taxon>Bacillati</taxon>
        <taxon>Cyanobacteriota</taxon>
        <taxon>Cyanophyceae</taxon>
        <taxon>Oscillatoriophycideae</taxon>
        <taxon>Oscillatoriales</taxon>
        <taxon>Oscillatoriaceae</taxon>
        <taxon>Planktothricoides</taxon>
    </lineage>
</organism>
<dbReference type="SUPFAM" id="SSF52540">
    <property type="entry name" value="P-loop containing nucleoside triphosphate hydrolases"/>
    <property type="match status" value="1"/>
</dbReference>
<accession>A0AAU8JGY5</accession>
<dbReference type="SUPFAM" id="SSF55781">
    <property type="entry name" value="GAF domain-like"/>
    <property type="match status" value="1"/>
</dbReference>
<dbReference type="PROSITE" id="PS50110">
    <property type="entry name" value="RESPONSE_REGULATORY"/>
    <property type="match status" value="1"/>
</dbReference>
<dbReference type="InterPro" id="IPR000719">
    <property type="entry name" value="Prot_kinase_dom"/>
</dbReference>
<evidence type="ECO:0000256" key="4">
    <source>
        <dbReference type="ARBA" id="ARBA00012438"/>
    </source>
</evidence>
<dbReference type="InterPro" id="IPR005467">
    <property type="entry name" value="His_kinase_dom"/>
</dbReference>
<dbReference type="InterPro" id="IPR036097">
    <property type="entry name" value="HisK_dim/P_sf"/>
</dbReference>
<dbReference type="Gene3D" id="1.10.287.130">
    <property type="match status" value="1"/>
</dbReference>
<protein>
    <recommendedName>
        <fullName evidence="14">Circadian input-output histidine kinase CikA</fullName>
        <ecNumber evidence="4">2.7.13.3</ecNumber>
    </recommendedName>
</protein>
<dbReference type="Gene3D" id="3.30.450.40">
    <property type="match status" value="1"/>
</dbReference>
<dbReference type="SMART" id="SM00388">
    <property type="entry name" value="HisKA"/>
    <property type="match status" value="1"/>
</dbReference>
<dbReference type="InterPro" id="IPR003661">
    <property type="entry name" value="HisK_dim/P_dom"/>
</dbReference>
<dbReference type="SUPFAM" id="SSF55874">
    <property type="entry name" value="ATPase domain of HSP90 chaperone/DNA topoisomerase II/histidine kinase"/>
    <property type="match status" value="1"/>
</dbReference>
<dbReference type="InterPro" id="IPR000700">
    <property type="entry name" value="PAS-assoc_C"/>
</dbReference>
<dbReference type="InterPro" id="IPR036890">
    <property type="entry name" value="HATPase_C_sf"/>
</dbReference>
<evidence type="ECO:0000256" key="3">
    <source>
        <dbReference type="ARBA" id="ARBA00006402"/>
    </source>
</evidence>
<dbReference type="SUPFAM" id="SSF55785">
    <property type="entry name" value="PYP-like sensor domain (PAS domain)"/>
    <property type="match status" value="1"/>
</dbReference>
<keyword evidence="5 15" id="KW-0597">Phosphoprotein</keyword>
<evidence type="ECO:0000259" key="17">
    <source>
        <dbReference type="PROSITE" id="PS50109"/>
    </source>
</evidence>
<dbReference type="InterPro" id="IPR035965">
    <property type="entry name" value="PAS-like_dom_sf"/>
</dbReference>
<dbReference type="Pfam" id="PF02518">
    <property type="entry name" value="HATPase_c"/>
    <property type="match status" value="1"/>
</dbReference>
<feature type="domain" description="Protein kinase" evidence="16">
    <location>
        <begin position="7"/>
        <end position="278"/>
    </location>
</feature>
<dbReference type="Pfam" id="PF00069">
    <property type="entry name" value="Pkinase"/>
    <property type="match status" value="1"/>
</dbReference>
<dbReference type="Pfam" id="PF00512">
    <property type="entry name" value="HisKA"/>
    <property type="match status" value="1"/>
</dbReference>
<dbReference type="Gene3D" id="3.30.450.20">
    <property type="entry name" value="PAS domain"/>
    <property type="match status" value="1"/>
</dbReference>
<keyword evidence="13" id="KW-0472">Membrane</keyword>
<dbReference type="Gene3D" id="3.40.50.300">
    <property type="entry name" value="P-loop containing nucleotide triphosphate hydrolases"/>
    <property type="match status" value="1"/>
</dbReference>
<dbReference type="InterPro" id="IPR004358">
    <property type="entry name" value="Sig_transdc_His_kin-like_C"/>
</dbReference>
<feature type="domain" description="Histidine kinase" evidence="17">
    <location>
        <begin position="1688"/>
        <end position="1917"/>
    </location>
</feature>
<dbReference type="SMART" id="SM00387">
    <property type="entry name" value="HATPase_c"/>
    <property type="match status" value="1"/>
</dbReference>
<dbReference type="Gene3D" id="1.10.510.10">
    <property type="entry name" value="Transferase(Phosphotransferase) domain 1"/>
    <property type="match status" value="1"/>
</dbReference>
<keyword evidence="11" id="KW-1133">Transmembrane helix</keyword>
<evidence type="ECO:0000259" key="18">
    <source>
        <dbReference type="PROSITE" id="PS50110"/>
    </source>
</evidence>
<evidence type="ECO:0000259" key="19">
    <source>
        <dbReference type="PROSITE" id="PS50112"/>
    </source>
</evidence>
<keyword evidence="7" id="KW-0812">Transmembrane</keyword>
<dbReference type="PROSITE" id="PS50011">
    <property type="entry name" value="PROTEIN_KINASE_DOM"/>
    <property type="match status" value="1"/>
</dbReference>
<dbReference type="InterPro" id="IPR027417">
    <property type="entry name" value="P-loop_NTPase"/>
</dbReference>
<evidence type="ECO:0000256" key="7">
    <source>
        <dbReference type="ARBA" id="ARBA00022692"/>
    </source>
</evidence>
<dbReference type="GO" id="GO:0005524">
    <property type="term" value="F:ATP binding"/>
    <property type="evidence" value="ECO:0007669"/>
    <property type="project" value="UniProtKB-KW"/>
</dbReference>
<dbReference type="PANTHER" id="PTHR43642">
    <property type="entry name" value="HYBRID SIGNAL TRANSDUCTION HISTIDINE KINASE G"/>
    <property type="match status" value="1"/>
</dbReference>
<keyword evidence="9" id="KW-0418">Kinase</keyword>
<dbReference type="InterPro" id="IPR003594">
    <property type="entry name" value="HATPase_dom"/>
</dbReference>
<dbReference type="PROSITE" id="PS50113">
    <property type="entry name" value="PAC"/>
    <property type="match status" value="1"/>
</dbReference>
<evidence type="ECO:0000256" key="6">
    <source>
        <dbReference type="ARBA" id="ARBA00022679"/>
    </source>
</evidence>
<evidence type="ECO:0000256" key="5">
    <source>
        <dbReference type="ARBA" id="ARBA00022553"/>
    </source>
</evidence>
<dbReference type="CDD" id="cd17546">
    <property type="entry name" value="REC_hyHK_CKI1_RcsC-like"/>
    <property type="match status" value="1"/>
</dbReference>
<comment type="subcellular location">
    <subcellularLocation>
        <location evidence="2">Membrane</location>
    </subcellularLocation>
</comment>
<feature type="domain" description="Response regulatory" evidence="18">
    <location>
        <begin position="1943"/>
        <end position="2059"/>
    </location>
</feature>
<dbReference type="InterPro" id="IPR000014">
    <property type="entry name" value="PAS"/>
</dbReference>
<dbReference type="Gene3D" id="3.30.200.20">
    <property type="entry name" value="Phosphorylase Kinase, domain 1"/>
    <property type="match status" value="1"/>
</dbReference>
<evidence type="ECO:0000256" key="14">
    <source>
        <dbReference type="ARBA" id="ARBA00074306"/>
    </source>
</evidence>
<evidence type="ECO:0000256" key="1">
    <source>
        <dbReference type="ARBA" id="ARBA00000085"/>
    </source>
</evidence>
<dbReference type="Pfam" id="PF00072">
    <property type="entry name" value="Response_reg"/>
    <property type="match status" value="1"/>
</dbReference>
<evidence type="ECO:0000256" key="2">
    <source>
        <dbReference type="ARBA" id="ARBA00004370"/>
    </source>
</evidence>
<feature type="domain" description="PAC" evidence="20">
    <location>
        <begin position="1600"/>
        <end position="1652"/>
    </location>
</feature>
<dbReference type="InterPro" id="IPR003018">
    <property type="entry name" value="GAF"/>
</dbReference>
<evidence type="ECO:0000313" key="21">
    <source>
        <dbReference type="EMBL" id="XCM38485.1"/>
    </source>
</evidence>
<evidence type="ECO:0000256" key="10">
    <source>
        <dbReference type="ARBA" id="ARBA00022840"/>
    </source>
</evidence>
<dbReference type="SUPFAM" id="SSF52172">
    <property type="entry name" value="CheY-like"/>
    <property type="match status" value="1"/>
</dbReference>
<dbReference type="RefSeq" id="WP_354635825.1">
    <property type="nucleotide sequence ID" value="NZ_CP159837.1"/>
</dbReference>
<dbReference type="Gene3D" id="3.30.565.10">
    <property type="entry name" value="Histidine kinase-like ATPase, C-terminal domain"/>
    <property type="match status" value="1"/>
</dbReference>
<dbReference type="SMART" id="SM00448">
    <property type="entry name" value="REC"/>
    <property type="match status" value="1"/>
</dbReference>
<evidence type="ECO:0000256" key="15">
    <source>
        <dbReference type="PROSITE-ProRule" id="PRU00169"/>
    </source>
</evidence>
<keyword evidence="6" id="KW-0808">Transferase</keyword>
<dbReference type="InterPro" id="IPR011009">
    <property type="entry name" value="Kinase-like_dom_sf"/>
</dbReference>
<dbReference type="CDD" id="cd00130">
    <property type="entry name" value="PAS"/>
    <property type="match status" value="1"/>
</dbReference>
<keyword evidence="10" id="KW-0067">ATP-binding</keyword>
<sequence length="2169" mass="244539">MLIIANYHLREILYQSSHSEVYRGTSTVDGRPIILKIFSDRYPVREKIAQFQREYEITKSLNLPGVIKVYEFGRFESQKSGVFSDRYGMTLEDFGGTALNQLGILGKLSLDKFLKLAIAIVRILEAVHTQEIIHKDINPSNLVLNPNTEEIKLIDFGLATLFSQETATFQPPNQLKGTLAYLAPEQTGRINRRIDYRTDFYSLGVTFYHLLTGQLPYASQDSLEIIHSHLAKEAIPPHLISPHIPPVVSEIILKLMKKNAEARYQSCQAIAADLSECLRQYQSQGKIESFTLCQQDFYARFQIPQKLYGRDKEIARLMNAFNRIGGSAIAPVELFLVAGYSGVGKSALVREIQKPITAHQSYFITGKFDQYQRHTPYLAFTEAFHQLCEQLLAEKPEIFTQWKQRLQKAVGKNGQVLIDVMPDLELIIGKQPPVDHLGTQEAQNRFELVFREFIQTLCQPDRPLVLFIDDLQWSDQASLRLLEMIVTNQRLHHLLVIGAYRDNEVNATHPLMLTLENIQKNGGLISVITLENLPWDEVNAFIADSLQRSNKKNLKFLTNLIYQKTQGNVFFTGQFLQALISEKLVIFSPFRGEWIWNIAQIQAKNFSDNVVDLMAEKLSKLSAKTQQILRWAACIGNSFDLETLGIISESSPVEVFADLSPALNMGLICLESDIASAKRPDIASATRSDRYRLINGENTGDILQDIAGEIRLYFIHDRVQQAAYSLIDEEQKQATHLKIGRLLLANTPEASLDSVIFDVVYQFNQGLNLIEDLPEKLELIQLNLAAGKKAKAANAYNSAGEYFQIALNFLPESSWQTYYSLTLEVYTELAETEYLLGNYAQIDQLAEIVKSQANCALDKVRIYLTKILAYSAQNQMNKALDTGIFFLNHMLQISLKKEPPVGLHVEQLYDLPVMTDVYSQGALRVLMTLFGPVYITEPSLLPSLAYTMVDLCVTYGNDPLAAYAYGLYGMLLCGVLGEIELGYQFGQLALKILDKFSACEIYCRVTNKFYSFIIHWKEHAALALEPLRQKTIPVGLETGEIEFTCYAATNYCHNVALLEENLAIASEKITPYLELIQSLQQNFQLYYAQIWLQYLCNLQGQSGDPKKLDGAAFPQEKILPRLIEIQNLASLYCFYLTSTMLNYLFKDYEAAIASADLAAQNARGIVGLFPFTYYQFYQSLALLAVYPRRSSAEQLEILYQVNKNQDHLKIWADHAPMNYLHKWQLVEAEKSQVIGNYWQAVELYEQAIKGSTKHKYIQEQALAYELAGEFYLWQGMDNFAKNYLQEARYTYLRWGAEAKVTDLDRRYARFWPEIFAKKQTSQNIVVEDNSLLSSQTLNSQIDLTSIIKASQALTGEIVLPNLLENILKILMENAGATQGYLILEKNGQWVIYSAVSFSARTGEILQSISLNQLDKIKFPASISPGIVNYVMRSQETVVLDDALNPPIQFTQDHDIIEGQSKSILCLPLLNQGKLVAILYLENDLTTGAFTKERLTVLNLLASQAAISLENAKLYTELQASEAKLNQILESLPVGVSFHDITGRVIYLNQTGKQLIGQDAKPEVSPAEIAQVYQVYVAGTDEPYPAEKNPALRSLKGEIVLIDDMEVRRSDGYSRLLEVRSHPIFDAQGNVIYAVTSFADITERKQAEKLLADYNRTLENQVKKRTEELVKSTELAEKANQAKSTFLANMSHELRTPLNAILGFTQLMSHSPSLPKSDRENLQIIQRSGEHLLQLINDILDVAKIEAGRATLNEKYFDLHQLLKDIEGLFDLKAKEKGLSLTLVMSPDLPQYVQTDPMKLRQVLLNLLNNAIKFTENGGISVKAGIVPSANQSQSLNGHRLCRIFLEVEDTGSGISPEDCDLLFQAFVQTETGKNAQEGTGLGLAISQKFVQMMGGEITVISQVDRGSCFRFEIDAKLVDCLTVEHKLSDRHVVALAPNQPSYRILLVDDRPDNRHLLVKLLSPLGFELREAGNGQEAIALWQKWEPHLIFMDLRMPVMDGYKATEEIKSTAKGQATAIVALTASVFDQDRNLILDAGCDDFIRKPFREADIFTVLEKHLGVNFIWGEQIPVPVTETQDVNQIVAALQTQPIELLDQLAVAVQECDMEKISLTVAEIRHHNPPLAESLTGLADNFAYLEILQLIQNAKQKTSGLDPKIQPIEYRGESRDR</sequence>
<dbReference type="FunFam" id="1.10.287.130:FF:000004">
    <property type="entry name" value="Ethylene receptor 1"/>
    <property type="match status" value="1"/>
</dbReference>
<dbReference type="PANTHER" id="PTHR43642:SF1">
    <property type="entry name" value="HYBRID SIGNAL TRANSDUCTION HISTIDINE KINASE G"/>
    <property type="match status" value="1"/>
</dbReference>
<gene>
    <name evidence="21" type="ORF">ABWT76_001338</name>
</gene>
<dbReference type="Pfam" id="PF01590">
    <property type="entry name" value="GAF"/>
    <property type="match status" value="1"/>
</dbReference>
<keyword evidence="12" id="KW-0902">Two-component regulatory system</keyword>
<feature type="modified residue" description="4-aspartylphosphate" evidence="15">
    <location>
        <position position="1992"/>
    </location>
</feature>
<dbReference type="InterPro" id="IPR001789">
    <property type="entry name" value="Sig_transdc_resp-reg_receiver"/>
</dbReference>
<dbReference type="Gene3D" id="3.40.50.2300">
    <property type="match status" value="1"/>
</dbReference>
<dbReference type="EC" id="2.7.13.3" evidence="4"/>
<name>A0AAU8JGY5_9CYAN</name>
<evidence type="ECO:0000256" key="8">
    <source>
        <dbReference type="ARBA" id="ARBA00022741"/>
    </source>
</evidence>
<dbReference type="PROSITE" id="PS50109">
    <property type="entry name" value="HIS_KIN"/>
    <property type="match status" value="1"/>
</dbReference>
<dbReference type="Pfam" id="PF13191">
    <property type="entry name" value="AAA_16"/>
    <property type="match status" value="1"/>
</dbReference>
<comment type="similarity">
    <text evidence="3">In the N-terminal section; belongs to the phytochrome family.</text>
</comment>
<dbReference type="InterPro" id="IPR041664">
    <property type="entry name" value="AAA_16"/>
</dbReference>
<dbReference type="InterPro" id="IPR029016">
    <property type="entry name" value="GAF-like_dom_sf"/>
</dbReference>
<dbReference type="InterPro" id="IPR011006">
    <property type="entry name" value="CheY-like_superfamily"/>
</dbReference>
<evidence type="ECO:0000256" key="12">
    <source>
        <dbReference type="ARBA" id="ARBA00023012"/>
    </source>
</evidence>
<dbReference type="SUPFAM" id="SSF56112">
    <property type="entry name" value="Protein kinase-like (PK-like)"/>
    <property type="match status" value="1"/>
</dbReference>
<dbReference type="PRINTS" id="PR00344">
    <property type="entry name" value="BCTRLSENSOR"/>
</dbReference>
<dbReference type="InterPro" id="IPR013656">
    <property type="entry name" value="PAS_4"/>
</dbReference>
<dbReference type="GO" id="GO:0016020">
    <property type="term" value="C:membrane"/>
    <property type="evidence" value="ECO:0007669"/>
    <property type="project" value="UniProtKB-SubCell"/>
</dbReference>
<dbReference type="FunFam" id="3.30.565.10:FF:000010">
    <property type="entry name" value="Sensor histidine kinase RcsC"/>
    <property type="match status" value="1"/>
</dbReference>